<dbReference type="AlphaFoldDB" id="A0A8K0P817"/>
<dbReference type="EMBL" id="KZ309044">
    <property type="protein sequence ID" value="KAG8236587.1"/>
    <property type="molecule type" value="Genomic_DNA"/>
</dbReference>
<dbReference type="PANTHER" id="PTHR21163">
    <property type="entry name" value="PROTEIN G12"/>
    <property type="match status" value="1"/>
</dbReference>
<keyword evidence="3" id="KW-1185">Reference proteome</keyword>
<name>A0A8K0P817_LADFU</name>
<dbReference type="InterPro" id="IPR010629">
    <property type="entry name" value="Ins_allergen"/>
</dbReference>
<keyword evidence="1" id="KW-0732">Signal</keyword>
<gene>
    <name evidence="2" type="ORF">J437_LFUL015775</name>
</gene>
<evidence type="ECO:0000256" key="1">
    <source>
        <dbReference type="SAM" id="SignalP"/>
    </source>
</evidence>
<organism evidence="2 3">
    <name type="scientific">Ladona fulva</name>
    <name type="common">Scarce chaser dragonfly</name>
    <name type="synonym">Libellula fulva</name>
    <dbReference type="NCBI Taxonomy" id="123851"/>
    <lineage>
        <taxon>Eukaryota</taxon>
        <taxon>Metazoa</taxon>
        <taxon>Ecdysozoa</taxon>
        <taxon>Arthropoda</taxon>
        <taxon>Hexapoda</taxon>
        <taxon>Insecta</taxon>
        <taxon>Pterygota</taxon>
        <taxon>Palaeoptera</taxon>
        <taxon>Odonata</taxon>
        <taxon>Epiprocta</taxon>
        <taxon>Anisoptera</taxon>
        <taxon>Libelluloidea</taxon>
        <taxon>Libellulidae</taxon>
        <taxon>Ladona</taxon>
    </lineage>
</organism>
<dbReference type="Proteomes" id="UP000792457">
    <property type="component" value="Unassembled WGS sequence"/>
</dbReference>
<evidence type="ECO:0008006" key="4">
    <source>
        <dbReference type="Google" id="ProtNLM"/>
    </source>
</evidence>
<dbReference type="PANTHER" id="PTHR21163:SF1">
    <property type="entry name" value="PROTEIN G12"/>
    <property type="match status" value="1"/>
</dbReference>
<protein>
    <recommendedName>
        <fullName evidence="4">Protein G12</fullName>
    </recommendedName>
</protein>
<evidence type="ECO:0000313" key="2">
    <source>
        <dbReference type="EMBL" id="KAG8236587.1"/>
    </source>
</evidence>
<sequence length="267" mass="30431">MRVALLFLAVLGLANAAVFIPVREQFHKKHVATKTLDDLLQEFVAFIPFAECLGVVNEYLATDKDVQEAYAFLRSDTFKALTDKVVAMQEYQDALKYLSDAGLDIYTYQNIFRKILGLPTIPPPTVRQIAARESGIIRMINDILAVIPVPEIKKWFYNTCLPDKAFQELLMKLRSQEFRDLVDNVYNSEEYRALTDVLRTQGVDVDAIEKAIAEYISQHYVRGVSPRTLRSLVDEFTAMLPTDDLLNILITYVSTDPDVKRVIAFLE</sequence>
<dbReference type="Pfam" id="PF06757">
    <property type="entry name" value="Ins_allergen_rp"/>
    <property type="match status" value="1"/>
</dbReference>
<evidence type="ECO:0000313" key="3">
    <source>
        <dbReference type="Proteomes" id="UP000792457"/>
    </source>
</evidence>
<dbReference type="OrthoDB" id="7756618at2759"/>
<reference evidence="2" key="1">
    <citation type="submission" date="2013-04" db="EMBL/GenBank/DDBJ databases">
        <authorList>
            <person name="Qu J."/>
            <person name="Murali S.C."/>
            <person name="Bandaranaike D."/>
            <person name="Bellair M."/>
            <person name="Blankenburg K."/>
            <person name="Chao H."/>
            <person name="Dinh H."/>
            <person name="Doddapaneni H."/>
            <person name="Downs B."/>
            <person name="Dugan-Rocha S."/>
            <person name="Elkadiri S."/>
            <person name="Gnanaolivu R.D."/>
            <person name="Hernandez B."/>
            <person name="Javaid M."/>
            <person name="Jayaseelan J.C."/>
            <person name="Lee S."/>
            <person name="Li M."/>
            <person name="Ming W."/>
            <person name="Munidasa M."/>
            <person name="Muniz J."/>
            <person name="Nguyen L."/>
            <person name="Ongeri F."/>
            <person name="Osuji N."/>
            <person name="Pu L.-L."/>
            <person name="Puazo M."/>
            <person name="Qu C."/>
            <person name="Quiroz J."/>
            <person name="Raj R."/>
            <person name="Weissenberger G."/>
            <person name="Xin Y."/>
            <person name="Zou X."/>
            <person name="Han Y."/>
            <person name="Richards S."/>
            <person name="Worley K."/>
            <person name="Muzny D."/>
            <person name="Gibbs R."/>
        </authorList>
    </citation>
    <scope>NUCLEOTIDE SEQUENCE</scope>
    <source>
        <strain evidence="2">Sampled in the wild</strain>
    </source>
</reference>
<feature type="non-terminal residue" evidence="2">
    <location>
        <position position="267"/>
    </location>
</feature>
<feature type="chain" id="PRO_5035439558" description="Protein G12" evidence="1">
    <location>
        <begin position="17"/>
        <end position="267"/>
    </location>
</feature>
<comment type="caution">
    <text evidence="2">The sequence shown here is derived from an EMBL/GenBank/DDBJ whole genome shotgun (WGS) entry which is preliminary data.</text>
</comment>
<feature type="signal peptide" evidence="1">
    <location>
        <begin position="1"/>
        <end position="16"/>
    </location>
</feature>
<accession>A0A8K0P817</accession>
<reference evidence="2" key="2">
    <citation type="submission" date="2017-10" db="EMBL/GenBank/DDBJ databases">
        <title>Ladona fulva Genome sequencing and assembly.</title>
        <authorList>
            <person name="Murali S."/>
            <person name="Richards S."/>
            <person name="Bandaranaike D."/>
            <person name="Bellair M."/>
            <person name="Blankenburg K."/>
            <person name="Chao H."/>
            <person name="Dinh H."/>
            <person name="Doddapaneni H."/>
            <person name="Dugan-Rocha S."/>
            <person name="Elkadiri S."/>
            <person name="Gnanaolivu R."/>
            <person name="Hernandez B."/>
            <person name="Skinner E."/>
            <person name="Javaid M."/>
            <person name="Lee S."/>
            <person name="Li M."/>
            <person name="Ming W."/>
            <person name="Munidasa M."/>
            <person name="Muniz J."/>
            <person name="Nguyen L."/>
            <person name="Hughes D."/>
            <person name="Osuji N."/>
            <person name="Pu L.-L."/>
            <person name="Puazo M."/>
            <person name="Qu C."/>
            <person name="Quiroz J."/>
            <person name="Raj R."/>
            <person name="Weissenberger G."/>
            <person name="Xin Y."/>
            <person name="Zou X."/>
            <person name="Han Y."/>
            <person name="Worley K."/>
            <person name="Muzny D."/>
            <person name="Gibbs R."/>
        </authorList>
    </citation>
    <scope>NUCLEOTIDE SEQUENCE</scope>
    <source>
        <strain evidence="2">Sampled in the wild</strain>
    </source>
</reference>
<proteinExistence type="predicted"/>